<dbReference type="InterPro" id="IPR013758">
    <property type="entry name" value="Topo_IIA_A/C_ab"/>
</dbReference>
<evidence type="ECO:0000256" key="7">
    <source>
        <dbReference type="PROSITE-ProRule" id="PRU01384"/>
    </source>
</evidence>
<evidence type="ECO:0000313" key="9">
    <source>
        <dbReference type="EMBL" id="OLR61666.1"/>
    </source>
</evidence>
<keyword evidence="10" id="KW-1185">Reference proteome</keyword>
<dbReference type="EMBL" id="MJIH01000008">
    <property type="protein sequence ID" value="OLR61666.1"/>
    <property type="molecule type" value="Genomic_DNA"/>
</dbReference>
<evidence type="ECO:0000256" key="4">
    <source>
        <dbReference type="ARBA" id="ARBA00023029"/>
    </source>
</evidence>
<feature type="domain" description="Topo IIA-type catalytic" evidence="8">
    <location>
        <begin position="30"/>
        <end position="681"/>
    </location>
</feature>
<dbReference type="SUPFAM" id="SSF101904">
    <property type="entry name" value="GyrA/ParC C-terminal domain-like"/>
    <property type="match status" value="1"/>
</dbReference>
<dbReference type="Pfam" id="PF03989">
    <property type="entry name" value="DNA_gyraseA_C"/>
    <property type="match status" value="2"/>
</dbReference>
<evidence type="ECO:0000313" key="10">
    <source>
        <dbReference type="Proteomes" id="UP000187166"/>
    </source>
</evidence>
<dbReference type="EC" id="5.6.2.2" evidence="3"/>
<dbReference type="InterPro" id="IPR035516">
    <property type="entry name" value="Gyrase/topoIV_suA_C"/>
</dbReference>
<evidence type="ECO:0000256" key="1">
    <source>
        <dbReference type="ARBA" id="ARBA00000185"/>
    </source>
</evidence>
<dbReference type="PANTHER" id="PTHR43493:SF5">
    <property type="entry name" value="DNA GYRASE SUBUNIT A, CHLOROPLASTIC_MITOCHONDRIAL"/>
    <property type="match status" value="1"/>
</dbReference>
<dbReference type="AlphaFoldDB" id="A0A1U7LXG7"/>
<dbReference type="GO" id="GO:0005737">
    <property type="term" value="C:cytoplasm"/>
    <property type="evidence" value="ECO:0007669"/>
    <property type="project" value="TreeGrafter"/>
</dbReference>
<dbReference type="GO" id="GO:0005524">
    <property type="term" value="F:ATP binding"/>
    <property type="evidence" value="ECO:0007669"/>
    <property type="project" value="InterPro"/>
</dbReference>
<dbReference type="InterPro" id="IPR006691">
    <property type="entry name" value="GyrA/parC_rep"/>
</dbReference>
<evidence type="ECO:0000256" key="2">
    <source>
        <dbReference type="ARBA" id="ARBA00008263"/>
    </source>
</evidence>
<protein>
    <recommendedName>
        <fullName evidence="3">DNA topoisomerase (ATP-hydrolyzing)</fullName>
        <ecNumber evidence="3">5.6.2.2</ecNumber>
    </recommendedName>
</protein>
<comment type="caution">
    <text evidence="9">The sequence shown here is derived from an EMBL/GenBank/DDBJ whole genome shotgun (WGS) entry which is preliminary data.</text>
</comment>
<dbReference type="GO" id="GO:0016539">
    <property type="term" value="P:intein-mediated protein splicing"/>
    <property type="evidence" value="ECO:0007669"/>
    <property type="project" value="InterPro"/>
</dbReference>
<reference evidence="9 10" key="1">
    <citation type="journal article" date="2016" name="Appl. Environ. Microbiol.">
        <title>Function and Phylogeny of Bacterial Butyryl Coenzyme A:Acetate Transferases and Their Diversity in the Proximal Colon of Swine.</title>
        <authorList>
            <person name="Trachsel J."/>
            <person name="Bayles D.O."/>
            <person name="Looft T."/>
            <person name="Levine U.Y."/>
            <person name="Allen H.K."/>
        </authorList>
    </citation>
    <scope>NUCLEOTIDE SEQUENCE [LARGE SCALE GENOMIC DNA]</scope>
    <source>
        <strain evidence="9 10">35-6-1</strain>
    </source>
</reference>
<dbReference type="SMART" id="SM00434">
    <property type="entry name" value="TOP4c"/>
    <property type="match status" value="1"/>
</dbReference>
<comment type="caution">
    <text evidence="7">Lacks conserved residue(s) required for the propagation of feature annotation.</text>
</comment>
<dbReference type="Gene3D" id="3.90.199.10">
    <property type="entry name" value="Topoisomerase II, domain 5"/>
    <property type="match status" value="2"/>
</dbReference>
<dbReference type="SUPFAM" id="SSF51294">
    <property type="entry name" value="Hedgehog/intein (Hint) domain"/>
    <property type="match status" value="1"/>
</dbReference>
<dbReference type="InterPro" id="IPR006141">
    <property type="entry name" value="Intein_N"/>
</dbReference>
<dbReference type="GO" id="GO:0009330">
    <property type="term" value="C:DNA topoisomerase type II (double strand cut, ATP-hydrolyzing) complex"/>
    <property type="evidence" value="ECO:0007669"/>
    <property type="project" value="TreeGrafter"/>
</dbReference>
<comment type="catalytic activity">
    <reaction evidence="1">
        <text>ATP-dependent breakage, passage and rejoining of double-stranded DNA.</text>
        <dbReference type="EC" id="5.6.2.2"/>
    </reaction>
</comment>
<dbReference type="PANTHER" id="PTHR43493">
    <property type="entry name" value="DNA GYRASE/TOPOISOMERASE SUBUNIT A"/>
    <property type="match status" value="1"/>
</dbReference>
<dbReference type="InterPro" id="IPR003587">
    <property type="entry name" value="Hint_dom_N"/>
</dbReference>
<proteinExistence type="inferred from homology"/>
<dbReference type="InterPro" id="IPR013760">
    <property type="entry name" value="Topo_IIA-like_dom_sf"/>
</dbReference>
<dbReference type="GO" id="GO:0034335">
    <property type="term" value="F:DNA negative supercoiling activity"/>
    <property type="evidence" value="ECO:0007669"/>
    <property type="project" value="UniProtKB-ARBA"/>
</dbReference>
<evidence type="ECO:0000256" key="6">
    <source>
        <dbReference type="ARBA" id="ARBA00023235"/>
    </source>
</evidence>
<dbReference type="InterPro" id="IPR013757">
    <property type="entry name" value="Topo_IIA_A_a_sf"/>
</dbReference>
<dbReference type="GO" id="GO:0003677">
    <property type="term" value="F:DNA binding"/>
    <property type="evidence" value="ECO:0007669"/>
    <property type="project" value="UniProtKB-UniRule"/>
</dbReference>
<keyword evidence="4" id="KW-0799">Topoisomerase</keyword>
<dbReference type="SMART" id="SM00306">
    <property type="entry name" value="HintN"/>
    <property type="match status" value="1"/>
</dbReference>
<evidence type="ECO:0000259" key="8">
    <source>
        <dbReference type="PROSITE" id="PS52040"/>
    </source>
</evidence>
<dbReference type="Gene3D" id="1.10.268.10">
    <property type="entry name" value="Topoisomerase, domain 3"/>
    <property type="match status" value="1"/>
</dbReference>
<dbReference type="Gene3D" id="2.120.10.90">
    <property type="entry name" value="DNA gyrase/topoisomerase IV, subunit A, C-terminal"/>
    <property type="match status" value="1"/>
</dbReference>
<dbReference type="NCBIfam" id="TIGR01445">
    <property type="entry name" value="intein_Nterm"/>
    <property type="match status" value="1"/>
</dbReference>
<evidence type="ECO:0000256" key="5">
    <source>
        <dbReference type="ARBA" id="ARBA00023125"/>
    </source>
</evidence>
<gene>
    <name evidence="9" type="ORF">BIV18_09950</name>
</gene>
<dbReference type="PROSITE" id="PS50817">
    <property type="entry name" value="INTEIN_N_TER"/>
    <property type="match status" value="1"/>
</dbReference>
<dbReference type="InterPro" id="IPR050220">
    <property type="entry name" value="Type_II_DNA_Topoisomerases"/>
</dbReference>
<dbReference type="InterPro" id="IPR036844">
    <property type="entry name" value="Hint_dom_sf"/>
</dbReference>
<dbReference type="Pfam" id="PF00521">
    <property type="entry name" value="DNA_topoisoIV"/>
    <property type="match status" value="2"/>
</dbReference>
<dbReference type="InterPro" id="IPR002205">
    <property type="entry name" value="Topo_IIA_dom_A"/>
</dbReference>
<dbReference type="Proteomes" id="UP000187166">
    <property type="component" value="Unassembled WGS sequence"/>
</dbReference>
<dbReference type="SUPFAM" id="SSF56719">
    <property type="entry name" value="Type II DNA topoisomerase"/>
    <property type="match status" value="2"/>
</dbReference>
<sequence length="888" mass="100910">MGDILKINFQDELENSYKTYAKAVAIDRALPDIRDGLKPVQRRILYSMYKNGNTNDKPYRKSARIVGDVMGKYHPHGDCLDSSTKLFLASGEIKTIEEVYQEGKDVDIIAYDVKNKTFCIKKAHHFRIGQYTDKVYKISLNNQGEIRGTNNHPILLNNENYKKAEDLEIKDKLLGRILNLKDFSTKAIDNLQLTELEVFITNIEILEVNQRPMYDFTVVDLENMMIPVSINDNSISLVCVHNSSIYETMCNMSQDYTMNYPFIDGQGNFGSIDGDSPAAMRYTEARLNKTSLLALSSLNKNTVDFIPNFDGSLQEPEVLPNILPNLLLNGSSGIGVGIATNILPFNLKELLDASIKLIESPNCRDSTLFNIIKGPDFPTGAILDPKDINKVYETGRGSFDIYAKINKTKGNLVISEIPYTYSGNKLDLIQEIIKAVDSGKITEIVSIEDRSAKDIEIFLKCKASSNLDQVITKLYKYTPLKSSVTLNFTGVLKDEIKEFNLREYLEIYVNFIKEIKSREWKFDLGKLLDRQEILHGLIYATENIELIIEIITRSKDRDSAKACMIEGKTKGIKFKTKTLENRASKLRLSEAQAEAILTMRLQSLIGLETLKLREELKDKVAKIKDLNKLLSSEANQNAEIIKILRELKKLDTGRKTEISEDIGKKVDKIIIQTEEKEVIDLVFLLDSLNYVKILDISNYNKLPDKDDYKKIDIKSNERLAIFDNFGDCYFIDFDKINLASFKNSKEPLENLINYDKKLKISIRLIIKEEDLFKAELLIITKNGFGKRLSGEVFKPSGKSKFKKLKASNLDNDDEIIFVQPLEGVEEVEVESDSRILRLKVDEISLQGKQARGNILMNKKYLPLSYATTSKDKFRAKRVGRRGGAGSKK</sequence>
<keyword evidence="5 7" id="KW-0238">DNA-binding</keyword>
<name>A0A1U7LXG7_9FIRM</name>
<organism evidence="9 10">
    <name type="scientific">Peptoniphilus porci</name>
    <dbReference type="NCBI Taxonomy" id="2652280"/>
    <lineage>
        <taxon>Bacteria</taxon>
        <taxon>Bacillati</taxon>
        <taxon>Bacillota</taxon>
        <taxon>Tissierellia</taxon>
        <taxon>Tissierellales</taxon>
        <taxon>Peptoniphilaceae</taxon>
        <taxon>Peptoniphilus</taxon>
    </lineage>
</organism>
<comment type="similarity">
    <text evidence="2">Belongs to the type II topoisomerase GyrA/ParC subunit family.</text>
</comment>
<dbReference type="PROSITE" id="PS52040">
    <property type="entry name" value="TOPO_IIA"/>
    <property type="match status" value="1"/>
</dbReference>
<dbReference type="Pfam" id="PF14890">
    <property type="entry name" value="Intein_splicing"/>
    <property type="match status" value="1"/>
</dbReference>
<evidence type="ECO:0000256" key="3">
    <source>
        <dbReference type="ARBA" id="ARBA00012895"/>
    </source>
</evidence>
<dbReference type="STRING" id="1465756.BIV18_09950"/>
<dbReference type="GO" id="GO:0006265">
    <property type="term" value="P:DNA topological change"/>
    <property type="evidence" value="ECO:0007669"/>
    <property type="project" value="InterPro"/>
</dbReference>
<dbReference type="CDD" id="cd00081">
    <property type="entry name" value="Hint"/>
    <property type="match status" value="1"/>
</dbReference>
<accession>A0A1U7LXG7</accession>
<keyword evidence="6" id="KW-0413">Isomerase</keyword>
<dbReference type="Gene3D" id="3.30.1360.40">
    <property type="match status" value="1"/>
</dbReference>
<dbReference type="Gene3D" id="2.170.16.10">
    <property type="entry name" value="Hedgehog/Intein (Hint) domain"/>
    <property type="match status" value="1"/>
</dbReference>